<accession>A0ABD0YEF4</accession>
<feature type="domain" description="Exoribonuclease phosphorolytic" evidence="10">
    <location>
        <begin position="59"/>
        <end position="197"/>
    </location>
</feature>
<evidence type="ECO:0000256" key="6">
    <source>
        <dbReference type="ARBA" id="ARBA00022835"/>
    </source>
</evidence>
<keyword evidence="12" id="KW-1185">Reference proteome</keyword>
<dbReference type="PANTHER" id="PTHR11953:SF2">
    <property type="entry name" value="EXOSOME COMPLEX COMPONENT MTR3"/>
    <property type="match status" value="1"/>
</dbReference>
<keyword evidence="5" id="KW-0698">rRNA processing</keyword>
<feature type="compositionally biased region" description="Polar residues" evidence="9">
    <location>
        <begin position="119"/>
        <end position="129"/>
    </location>
</feature>
<dbReference type="GO" id="GO:0005634">
    <property type="term" value="C:nucleus"/>
    <property type="evidence" value="ECO:0007669"/>
    <property type="project" value="UniProtKB-SubCell"/>
</dbReference>
<dbReference type="SUPFAM" id="SSF54211">
    <property type="entry name" value="Ribosomal protein S5 domain 2-like"/>
    <property type="match status" value="1"/>
</dbReference>
<dbReference type="AlphaFoldDB" id="A0ABD0YEF4"/>
<protein>
    <recommendedName>
        <fullName evidence="10">Exoribonuclease phosphorolytic domain-containing protein</fullName>
    </recommendedName>
</protein>
<reference evidence="11 12" key="1">
    <citation type="submission" date="2024-07" db="EMBL/GenBank/DDBJ databases">
        <title>Chromosome-level genome assembly of the water stick insect Ranatra chinensis (Heteroptera: Nepidae).</title>
        <authorList>
            <person name="Liu X."/>
        </authorList>
    </citation>
    <scope>NUCLEOTIDE SEQUENCE [LARGE SCALE GENOMIC DNA]</scope>
    <source>
        <strain evidence="11">Cailab_2021Rc</strain>
        <tissue evidence="11">Muscle</tissue>
    </source>
</reference>
<keyword evidence="7" id="KW-0694">RNA-binding</keyword>
<evidence type="ECO:0000256" key="1">
    <source>
        <dbReference type="ARBA" id="ARBA00004123"/>
    </source>
</evidence>
<dbReference type="Pfam" id="PF01138">
    <property type="entry name" value="RNase_PH"/>
    <property type="match status" value="1"/>
</dbReference>
<dbReference type="GO" id="GO:0006364">
    <property type="term" value="P:rRNA processing"/>
    <property type="evidence" value="ECO:0007669"/>
    <property type="project" value="UniProtKB-KW"/>
</dbReference>
<dbReference type="SUPFAM" id="SSF55666">
    <property type="entry name" value="Ribonuclease PH domain 2-like"/>
    <property type="match status" value="1"/>
</dbReference>
<keyword evidence="4" id="KW-0963">Cytoplasm</keyword>
<evidence type="ECO:0000256" key="8">
    <source>
        <dbReference type="ARBA" id="ARBA00023242"/>
    </source>
</evidence>
<dbReference type="PANTHER" id="PTHR11953">
    <property type="entry name" value="EXOSOME COMPLEX COMPONENT"/>
    <property type="match status" value="1"/>
</dbReference>
<dbReference type="InterPro" id="IPR001247">
    <property type="entry name" value="ExoRNase_PH_dom1"/>
</dbReference>
<name>A0ABD0YEF4_9HEMI</name>
<comment type="caution">
    <text evidence="11">The sequence shown here is derived from an EMBL/GenBank/DDBJ whole genome shotgun (WGS) entry which is preliminary data.</text>
</comment>
<gene>
    <name evidence="11" type="ORF">AAG570_007459</name>
</gene>
<dbReference type="GO" id="GO:0000178">
    <property type="term" value="C:exosome (RNase complex)"/>
    <property type="evidence" value="ECO:0007669"/>
    <property type="project" value="UniProtKB-KW"/>
</dbReference>
<dbReference type="InterPro" id="IPR050080">
    <property type="entry name" value="RNase_PH"/>
</dbReference>
<feature type="region of interest" description="Disordered" evidence="9">
    <location>
        <begin position="119"/>
        <end position="138"/>
    </location>
</feature>
<dbReference type="InterPro" id="IPR036345">
    <property type="entry name" value="ExoRNase_PH_dom2_sf"/>
</dbReference>
<dbReference type="InterPro" id="IPR027408">
    <property type="entry name" value="PNPase/RNase_PH_dom_sf"/>
</dbReference>
<dbReference type="GO" id="GO:0003723">
    <property type="term" value="F:RNA binding"/>
    <property type="evidence" value="ECO:0007669"/>
    <property type="project" value="UniProtKB-KW"/>
</dbReference>
<evidence type="ECO:0000259" key="10">
    <source>
        <dbReference type="Pfam" id="PF01138"/>
    </source>
</evidence>
<proteinExistence type="inferred from homology"/>
<keyword evidence="6" id="KW-0271">Exosome</keyword>
<evidence type="ECO:0000256" key="7">
    <source>
        <dbReference type="ARBA" id="ARBA00022884"/>
    </source>
</evidence>
<evidence type="ECO:0000256" key="3">
    <source>
        <dbReference type="ARBA" id="ARBA00006678"/>
    </source>
</evidence>
<dbReference type="GO" id="GO:0005737">
    <property type="term" value="C:cytoplasm"/>
    <property type="evidence" value="ECO:0007669"/>
    <property type="project" value="UniProtKB-SubCell"/>
</dbReference>
<organism evidence="11 12">
    <name type="scientific">Ranatra chinensis</name>
    <dbReference type="NCBI Taxonomy" id="642074"/>
    <lineage>
        <taxon>Eukaryota</taxon>
        <taxon>Metazoa</taxon>
        <taxon>Ecdysozoa</taxon>
        <taxon>Arthropoda</taxon>
        <taxon>Hexapoda</taxon>
        <taxon>Insecta</taxon>
        <taxon>Pterygota</taxon>
        <taxon>Neoptera</taxon>
        <taxon>Paraneoptera</taxon>
        <taxon>Hemiptera</taxon>
        <taxon>Heteroptera</taxon>
        <taxon>Panheteroptera</taxon>
        <taxon>Nepomorpha</taxon>
        <taxon>Nepidae</taxon>
        <taxon>Ranatrinae</taxon>
        <taxon>Ranatra</taxon>
    </lineage>
</organism>
<keyword evidence="8" id="KW-0539">Nucleus</keyword>
<dbReference type="InterPro" id="IPR020568">
    <property type="entry name" value="Ribosomal_Su5_D2-typ_SF"/>
</dbReference>
<evidence type="ECO:0000256" key="2">
    <source>
        <dbReference type="ARBA" id="ARBA00004496"/>
    </source>
</evidence>
<evidence type="ECO:0000313" key="11">
    <source>
        <dbReference type="EMBL" id="KAL1115429.1"/>
    </source>
</evidence>
<evidence type="ECO:0000256" key="4">
    <source>
        <dbReference type="ARBA" id="ARBA00022490"/>
    </source>
</evidence>
<comment type="similarity">
    <text evidence="3">Belongs to the RNase PH family.</text>
</comment>
<dbReference type="Proteomes" id="UP001558652">
    <property type="component" value="Unassembled WGS sequence"/>
</dbReference>
<evidence type="ECO:0000313" key="12">
    <source>
        <dbReference type="Proteomes" id="UP001558652"/>
    </source>
</evidence>
<evidence type="ECO:0000256" key="5">
    <source>
        <dbReference type="ARBA" id="ARBA00022552"/>
    </source>
</evidence>
<sequence>MLLTKTRRLVIADKKKQEEVEVAAVAAAKEKTYDEKLREVFRDIQEKTRMDGRKLAAHRPVYMSCGITEDCRGSSYVEMGSTKVMCGVVGPLEIPNISSYREEGVIKCEVNYAALGETWSENQGDQPQTGKGGSSSGSRQDKLLALRLQKALDAVVCRHEFPNFQISVTVLVLESDGLCFPAAVCAASLAVADARLPMFDLVSSVSVGIHGDLVMMDLTEAEEKFCAEVTPEGATTKDRAVVMLTYMPNMEQVGDNPRITFFPLYISIVDYWQYGDAGCESISRVFPVGVDRCRQIVELQQGVLVKSLKRNMSAKDERSDTADQVESLKNAIGKMNTV</sequence>
<comment type="subcellular location">
    <subcellularLocation>
        <location evidence="2">Cytoplasm</location>
    </subcellularLocation>
    <subcellularLocation>
        <location evidence="1">Nucleus</location>
    </subcellularLocation>
</comment>
<dbReference type="Gene3D" id="3.30.230.70">
    <property type="entry name" value="GHMP Kinase, N-terminal domain"/>
    <property type="match status" value="1"/>
</dbReference>
<evidence type="ECO:0000256" key="9">
    <source>
        <dbReference type="SAM" id="MobiDB-lite"/>
    </source>
</evidence>
<dbReference type="EMBL" id="JBFDAA010000020">
    <property type="protein sequence ID" value="KAL1115429.1"/>
    <property type="molecule type" value="Genomic_DNA"/>
</dbReference>